<accession>A0A7J7IRI7</accession>
<dbReference type="Proteomes" id="UP000593567">
    <property type="component" value="Unassembled WGS sequence"/>
</dbReference>
<proteinExistence type="predicted"/>
<reference evidence="2" key="1">
    <citation type="submission" date="2020-06" db="EMBL/GenBank/DDBJ databases">
        <title>Draft genome of Bugula neritina, a colonial animal packing powerful symbionts and potential medicines.</title>
        <authorList>
            <person name="Rayko M."/>
        </authorList>
    </citation>
    <scope>NUCLEOTIDE SEQUENCE [LARGE SCALE GENOMIC DNA]</scope>
    <source>
        <strain evidence="2">Kwan_BN1</strain>
    </source>
</reference>
<keyword evidence="1" id="KW-0472">Membrane</keyword>
<evidence type="ECO:0000313" key="2">
    <source>
        <dbReference type="EMBL" id="KAF6016445.1"/>
    </source>
</evidence>
<gene>
    <name evidence="2" type="ORF">EB796_025248</name>
</gene>
<dbReference type="EMBL" id="VXIV02003539">
    <property type="protein sequence ID" value="KAF6016445.1"/>
    <property type="molecule type" value="Genomic_DNA"/>
</dbReference>
<name>A0A7J7IRI7_BUGNE</name>
<keyword evidence="1" id="KW-0812">Transmembrane</keyword>
<comment type="caution">
    <text evidence="2">The sequence shown here is derived from an EMBL/GenBank/DDBJ whole genome shotgun (WGS) entry which is preliminary data.</text>
</comment>
<dbReference type="AlphaFoldDB" id="A0A7J7IRI7"/>
<organism evidence="2 3">
    <name type="scientific">Bugula neritina</name>
    <name type="common">Brown bryozoan</name>
    <name type="synonym">Sertularia neritina</name>
    <dbReference type="NCBI Taxonomy" id="10212"/>
    <lineage>
        <taxon>Eukaryota</taxon>
        <taxon>Metazoa</taxon>
        <taxon>Spiralia</taxon>
        <taxon>Lophotrochozoa</taxon>
        <taxon>Bryozoa</taxon>
        <taxon>Gymnolaemata</taxon>
        <taxon>Cheilostomatida</taxon>
        <taxon>Flustrina</taxon>
        <taxon>Buguloidea</taxon>
        <taxon>Bugulidae</taxon>
        <taxon>Bugula</taxon>
    </lineage>
</organism>
<evidence type="ECO:0000256" key="1">
    <source>
        <dbReference type="SAM" id="Phobius"/>
    </source>
</evidence>
<sequence length="70" mass="8297">MYFGIPFLTVICMQLSMLSVGVLRWFYHECTNIFSLSLLYVDMEVFNEPISVCYKNARFQSLAVLLLQWY</sequence>
<keyword evidence="1" id="KW-1133">Transmembrane helix</keyword>
<protein>
    <submittedName>
        <fullName evidence="2">Uncharacterized protein</fullName>
    </submittedName>
</protein>
<evidence type="ECO:0000313" key="3">
    <source>
        <dbReference type="Proteomes" id="UP000593567"/>
    </source>
</evidence>
<feature type="transmembrane region" description="Helical" evidence="1">
    <location>
        <begin position="7"/>
        <end position="27"/>
    </location>
</feature>
<keyword evidence="3" id="KW-1185">Reference proteome</keyword>